<dbReference type="STRING" id="370438.PTH_0866"/>
<sequence length="101" mass="10982">MAVVEISIVPVGTQSSSLSEYVADCVAVLREAEGITYQLTPMGTIIEGELDRVLEVVRLMHEQPFAKGIGRVVTTIRIDDRRDKKLTAAGKVAAVEARLND</sequence>
<evidence type="ECO:0000313" key="4">
    <source>
        <dbReference type="Proteomes" id="UP000006556"/>
    </source>
</evidence>
<evidence type="ECO:0000259" key="2">
    <source>
        <dbReference type="Pfam" id="PF01910"/>
    </source>
</evidence>
<accession>A5D404</accession>
<dbReference type="Proteomes" id="UP000006556">
    <property type="component" value="Chromosome"/>
</dbReference>
<dbReference type="InterPro" id="IPR051614">
    <property type="entry name" value="UPF0045_domain"/>
</dbReference>
<dbReference type="SUPFAM" id="SSF89957">
    <property type="entry name" value="MTH1187/YkoF-like"/>
    <property type="match status" value="1"/>
</dbReference>
<dbReference type="Pfam" id="PF01910">
    <property type="entry name" value="Thiamine_BP"/>
    <property type="match status" value="1"/>
</dbReference>
<dbReference type="PANTHER" id="PTHR33777:SF1">
    <property type="entry name" value="UPF0045 PROTEIN ECM15"/>
    <property type="match status" value="1"/>
</dbReference>
<dbReference type="Gene3D" id="3.30.70.930">
    <property type="match status" value="1"/>
</dbReference>
<protein>
    <submittedName>
        <fullName evidence="3">Uncharacterized conserved protein</fullName>
    </submittedName>
</protein>
<dbReference type="EMBL" id="AP009389">
    <property type="protein sequence ID" value="BAF59047.1"/>
    <property type="molecule type" value="Genomic_DNA"/>
</dbReference>
<organism evidence="3 4">
    <name type="scientific">Pelotomaculum thermopropionicum (strain DSM 13744 / JCM 10971 / SI)</name>
    <dbReference type="NCBI Taxonomy" id="370438"/>
    <lineage>
        <taxon>Bacteria</taxon>
        <taxon>Bacillati</taxon>
        <taxon>Bacillota</taxon>
        <taxon>Clostridia</taxon>
        <taxon>Eubacteriales</taxon>
        <taxon>Desulfotomaculaceae</taxon>
        <taxon>Pelotomaculum</taxon>
    </lineage>
</organism>
<gene>
    <name evidence="3" type="ordered locus">PTH_0866</name>
</gene>
<reference evidence="4" key="1">
    <citation type="journal article" date="2008" name="Genome Res.">
        <title>The genome of Pelotomaculum thermopropionicum reveals niche-associated evolution in anaerobic microbiota.</title>
        <authorList>
            <person name="Kosaka T."/>
            <person name="Kato S."/>
            <person name="Shimoyama T."/>
            <person name="Ishii S."/>
            <person name="Abe T."/>
            <person name="Watanabe K."/>
        </authorList>
    </citation>
    <scope>NUCLEOTIDE SEQUENCE [LARGE SCALE GENOMIC DNA]</scope>
    <source>
        <strain evidence="4">DSM 13744 / JCM 10971 / SI</strain>
    </source>
</reference>
<dbReference type="GO" id="GO:0005829">
    <property type="term" value="C:cytosol"/>
    <property type="evidence" value="ECO:0007669"/>
    <property type="project" value="TreeGrafter"/>
</dbReference>
<dbReference type="NCBIfam" id="TIGR00106">
    <property type="entry name" value="MTH1187 family thiamine-binding protein"/>
    <property type="match status" value="1"/>
</dbReference>
<proteinExistence type="inferred from homology"/>
<keyword evidence="4" id="KW-1185">Reference proteome</keyword>
<dbReference type="InterPro" id="IPR002767">
    <property type="entry name" value="Thiamine_BP"/>
</dbReference>
<feature type="domain" description="Thiamine-binding protein" evidence="2">
    <location>
        <begin position="4"/>
        <end position="96"/>
    </location>
</feature>
<dbReference type="eggNOG" id="COG0011">
    <property type="taxonomic scope" value="Bacteria"/>
</dbReference>
<name>A5D404_PELTS</name>
<dbReference type="InterPro" id="IPR029756">
    <property type="entry name" value="MTH1187/YkoF-like"/>
</dbReference>
<dbReference type="HOGENOM" id="CLU_137479_3_1_9"/>
<dbReference type="PANTHER" id="PTHR33777">
    <property type="entry name" value="UPF0045 PROTEIN ECM15"/>
    <property type="match status" value="1"/>
</dbReference>
<comment type="similarity">
    <text evidence="1">Belongs to the UPF0045 family.</text>
</comment>
<evidence type="ECO:0000256" key="1">
    <source>
        <dbReference type="ARBA" id="ARBA00010272"/>
    </source>
</evidence>
<evidence type="ECO:0000313" key="3">
    <source>
        <dbReference type="EMBL" id="BAF59047.1"/>
    </source>
</evidence>
<dbReference type="KEGG" id="pth:PTH_0866"/>
<dbReference type="AlphaFoldDB" id="A5D404"/>